<dbReference type="PANTHER" id="PTHR48107:SF7">
    <property type="entry name" value="RE15974P"/>
    <property type="match status" value="1"/>
</dbReference>
<dbReference type="Proteomes" id="UP000295703">
    <property type="component" value="Unassembled WGS sequence"/>
</dbReference>
<evidence type="ECO:0000256" key="1">
    <source>
        <dbReference type="ARBA" id="ARBA00006484"/>
    </source>
</evidence>
<evidence type="ECO:0000256" key="2">
    <source>
        <dbReference type="ARBA" id="ARBA00023002"/>
    </source>
</evidence>
<protein>
    <submittedName>
        <fullName evidence="3">Short-chain type dehydrogenase/reductase</fullName>
    </submittedName>
</protein>
<dbReference type="InterPro" id="IPR036291">
    <property type="entry name" value="NAD(P)-bd_dom_sf"/>
</dbReference>
<reference evidence="3 4" key="1">
    <citation type="submission" date="2018-12" db="EMBL/GenBank/DDBJ databases">
        <title>Genome sequence and assembly of Colletotrichum trifolii.</title>
        <authorList>
            <person name="Gan P."/>
            <person name="Shirasu K."/>
        </authorList>
    </citation>
    <scope>NUCLEOTIDE SEQUENCE [LARGE SCALE GENOMIC DNA]</scope>
    <source>
        <strain evidence="3 4">543-2</strain>
    </source>
</reference>
<evidence type="ECO:0000313" key="4">
    <source>
        <dbReference type="Proteomes" id="UP000295703"/>
    </source>
</evidence>
<keyword evidence="2" id="KW-0560">Oxidoreductase</keyword>
<dbReference type="GO" id="GO:0016614">
    <property type="term" value="F:oxidoreductase activity, acting on CH-OH group of donors"/>
    <property type="evidence" value="ECO:0007669"/>
    <property type="project" value="UniProtKB-ARBA"/>
</dbReference>
<dbReference type="SUPFAM" id="SSF51735">
    <property type="entry name" value="NAD(P)-binding Rossmann-fold domains"/>
    <property type="match status" value="1"/>
</dbReference>
<comment type="caution">
    <text evidence="3">The sequence shown here is derived from an EMBL/GenBank/DDBJ whole genome shotgun (WGS) entry which is preliminary data.</text>
</comment>
<dbReference type="PRINTS" id="PR00081">
    <property type="entry name" value="GDHRDH"/>
</dbReference>
<proteinExistence type="inferred from homology"/>
<organism evidence="3 4">
    <name type="scientific">Colletotrichum trifolii</name>
    <dbReference type="NCBI Taxonomy" id="5466"/>
    <lineage>
        <taxon>Eukaryota</taxon>
        <taxon>Fungi</taxon>
        <taxon>Dikarya</taxon>
        <taxon>Ascomycota</taxon>
        <taxon>Pezizomycotina</taxon>
        <taxon>Sordariomycetes</taxon>
        <taxon>Hypocreomycetidae</taxon>
        <taxon>Glomerellales</taxon>
        <taxon>Glomerellaceae</taxon>
        <taxon>Colletotrichum</taxon>
        <taxon>Colletotrichum orbiculare species complex</taxon>
    </lineage>
</organism>
<keyword evidence="4" id="KW-1185">Reference proteome</keyword>
<sequence length="279" mass="29624">MPSQNTQVQDLRGKVALVTGASRGIGRAIALNLANRGASILGTCSSQKSMSHFETLDQTVKDNYSSSQFEAPRIVGLPVDLLAADFHDIVADKVRDEFGGKLNIIVNNAAYAEFRPIGQLDADYVHNVLQGNVQCLVLLMDTLYKRGYIQPASRVVNISSDLTRESIPFSGMAVFAATKAAMDCLTRGWADVLSLDEKTFGTTVNSLSVGGTATDAFINANPPDRQAAARKVLEVGKSTHNGYGRPEDIADVAGLIVSDSAHWINGSVVAANGGSAKIL</sequence>
<name>A0A4R8QL94_COLTR</name>
<dbReference type="PANTHER" id="PTHR48107">
    <property type="entry name" value="NADPH-DEPENDENT ALDEHYDE REDUCTASE-LIKE PROTEIN, CHLOROPLASTIC-RELATED"/>
    <property type="match status" value="1"/>
</dbReference>
<dbReference type="InterPro" id="IPR002347">
    <property type="entry name" value="SDR_fam"/>
</dbReference>
<accession>A0A4R8QL94</accession>
<dbReference type="STRING" id="5466.A0A4R8QL94"/>
<dbReference type="Pfam" id="PF13561">
    <property type="entry name" value="adh_short_C2"/>
    <property type="match status" value="1"/>
</dbReference>
<evidence type="ECO:0000313" key="3">
    <source>
        <dbReference type="EMBL" id="TDZ37104.1"/>
    </source>
</evidence>
<dbReference type="EMBL" id="RYZW01000241">
    <property type="protein sequence ID" value="TDZ37104.1"/>
    <property type="molecule type" value="Genomic_DNA"/>
</dbReference>
<dbReference type="Gene3D" id="3.40.50.720">
    <property type="entry name" value="NAD(P)-binding Rossmann-like Domain"/>
    <property type="match status" value="1"/>
</dbReference>
<dbReference type="CDD" id="cd05233">
    <property type="entry name" value="SDR_c"/>
    <property type="match status" value="1"/>
</dbReference>
<comment type="similarity">
    <text evidence="1">Belongs to the short-chain dehydrogenases/reductases (SDR) family.</text>
</comment>
<gene>
    <name evidence="3" type="primary">SDR1</name>
    <name evidence="3" type="ORF">CTRI78_v011166</name>
</gene>
<dbReference type="AlphaFoldDB" id="A0A4R8QL94"/>